<feature type="binding site" evidence="7">
    <location>
        <position position="70"/>
    </location>
    <ligand>
        <name>tRNA</name>
        <dbReference type="ChEBI" id="CHEBI:17843"/>
    </ligand>
</feature>
<dbReference type="GO" id="GO:0072344">
    <property type="term" value="P:rescue of stalled ribosome"/>
    <property type="evidence" value="ECO:0007669"/>
    <property type="project" value="UniProtKB-UniRule"/>
</dbReference>
<feature type="active site" description="Proton acceptor" evidence="7">
    <location>
        <position position="21"/>
    </location>
</feature>
<comment type="function">
    <text evidence="7">Catalyzes the release of premature peptidyl moieties from peptidyl-tRNA molecules trapped in stalled 50S ribosomal subunits, and thus maintains levels of free tRNAs and 50S ribosomes.</text>
</comment>
<evidence type="ECO:0000313" key="10">
    <source>
        <dbReference type="EMBL" id="SDX68595.1"/>
    </source>
</evidence>
<dbReference type="InterPro" id="IPR018171">
    <property type="entry name" value="Pept_tRNA_hydro_CS"/>
</dbReference>
<gene>
    <name evidence="7" type="primary">pth</name>
    <name evidence="10" type="ORF">SAMN03080603_00267</name>
</gene>
<dbReference type="CDD" id="cd00462">
    <property type="entry name" value="PTH"/>
    <property type="match status" value="1"/>
</dbReference>
<evidence type="ECO:0000256" key="4">
    <source>
        <dbReference type="ARBA" id="ARBA00022884"/>
    </source>
</evidence>
<comment type="function">
    <text evidence="7">Hydrolyzes ribosome-free peptidyl-tRNAs (with 1 or more amino acids incorporated), which drop off the ribosome during protein synthesis, or as a result of ribosome stalling.</text>
</comment>
<sequence>MGVRLCVGLGNPGAKYGMTRHNVGWLAVDALLEKLNKFASFEYRCNGMMWGPFEVEGERVYLLKPLTFMNLSGRSVVQAKRELNLDNNNILIVYDDIWLPFGKLRLRAKGSAGGHNGMASVIGALGTLEIPRLRIGTGGEEPIEDLIGFVLSPFYEEEMKALPDVLERAAKAILAWVTMDIEHAISYVNSSL</sequence>
<comment type="subunit">
    <text evidence="7">Monomer.</text>
</comment>
<evidence type="ECO:0000256" key="1">
    <source>
        <dbReference type="ARBA" id="ARBA00013260"/>
    </source>
</evidence>
<dbReference type="InterPro" id="IPR036416">
    <property type="entry name" value="Pept_tRNA_hydro_sf"/>
</dbReference>
<evidence type="ECO:0000256" key="3">
    <source>
        <dbReference type="ARBA" id="ARBA00022801"/>
    </source>
</evidence>
<proteinExistence type="inferred from homology"/>
<dbReference type="Pfam" id="PF01195">
    <property type="entry name" value="Pept_tRNA_hydro"/>
    <property type="match status" value="1"/>
</dbReference>
<dbReference type="PROSITE" id="PS01195">
    <property type="entry name" value="PEPT_TRNA_HYDROL_1"/>
    <property type="match status" value="1"/>
</dbReference>
<feature type="site" description="Stabilizes the basic form of H active site to accept a proton" evidence="7">
    <location>
        <position position="95"/>
    </location>
</feature>
<organism evidence="10 11">
    <name type="scientific">Acetomicrobium thermoterrenum DSM 13490</name>
    <dbReference type="NCBI Taxonomy" id="1120987"/>
    <lineage>
        <taxon>Bacteria</taxon>
        <taxon>Thermotogati</taxon>
        <taxon>Synergistota</taxon>
        <taxon>Synergistia</taxon>
        <taxon>Synergistales</taxon>
        <taxon>Acetomicrobiaceae</taxon>
        <taxon>Acetomicrobium</taxon>
    </lineage>
</organism>
<feature type="site" description="Discriminates between blocked and unblocked aminoacyl-tRNA" evidence="7">
    <location>
        <position position="11"/>
    </location>
</feature>
<keyword evidence="7" id="KW-0963">Cytoplasm</keyword>
<keyword evidence="2 7" id="KW-0820">tRNA-binding</keyword>
<dbReference type="GO" id="GO:0004045">
    <property type="term" value="F:peptidyl-tRNA hydrolase activity"/>
    <property type="evidence" value="ECO:0007669"/>
    <property type="project" value="UniProtKB-UniRule"/>
</dbReference>
<keyword evidence="4 7" id="KW-0694">RNA-binding</keyword>
<keyword evidence="11" id="KW-1185">Reference proteome</keyword>
<evidence type="ECO:0000256" key="9">
    <source>
        <dbReference type="RuleBase" id="RU004320"/>
    </source>
</evidence>
<feature type="binding site" evidence="7">
    <location>
        <position position="68"/>
    </location>
    <ligand>
        <name>tRNA</name>
        <dbReference type="ChEBI" id="CHEBI:17843"/>
    </ligand>
</feature>
<protein>
    <recommendedName>
        <fullName evidence="6 7">Peptidyl-tRNA hydrolase</fullName>
        <shortName evidence="7">Pth</shortName>
        <ecNumber evidence="1 7">3.1.1.29</ecNumber>
    </recommendedName>
</protein>
<dbReference type="RefSeq" id="WP_091459990.1">
    <property type="nucleotide sequence ID" value="NZ_FNPD01000001.1"/>
</dbReference>
<evidence type="ECO:0000256" key="2">
    <source>
        <dbReference type="ARBA" id="ARBA00022555"/>
    </source>
</evidence>
<dbReference type="FunFam" id="3.40.50.1470:FF:000001">
    <property type="entry name" value="Peptidyl-tRNA hydrolase"/>
    <property type="match status" value="1"/>
</dbReference>
<evidence type="ECO:0000256" key="6">
    <source>
        <dbReference type="ARBA" id="ARBA00050038"/>
    </source>
</evidence>
<reference evidence="11" key="1">
    <citation type="submission" date="2016-10" db="EMBL/GenBank/DDBJ databases">
        <authorList>
            <person name="Varghese N."/>
            <person name="Submissions S."/>
        </authorList>
    </citation>
    <scope>NUCLEOTIDE SEQUENCE [LARGE SCALE GENOMIC DNA]</scope>
    <source>
        <strain evidence="11">DSM 13490</strain>
    </source>
</reference>
<dbReference type="GO" id="GO:0005737">
    <property type="term" value="C:cytoplasm"/>
    <property type="evidence" value="ECO:0007669"/>
    <property type="project" value="UniProtKB-SubCell"/>
</dbReference>
<comment type="similarity">
    <text evidence="5 7 9">Belongs to the PTH family.</text>
</comment>
<dbReference type="Gene3D" id="3.40.50.1470">
    <property type="entry name" value="Peptidyl-tRNA hydrolase"/>
    <property type="match status" value="1"/>
</dbReference>
<dbReference type="NCBIfam" id="TIGR00447">
    <property type="entry name" value="pth"/>
    <property type="match status" value="1"/>
</dbReference>
<dbReference type="PANTHER" id="PTHR17224:SF1">
    <property type="entry name" value="PEPTIDYL-TRNA HYDROLASE"/>
    <property type="match status" value="1"/>
</dbReference>
<keyword evidence="3 7" id="KW-0378">Hydrolase</keyword>
<evidence type="ECO:0000256" key="5">
    <source>
        <dbReference type="ARBA" id="ARBA00038063"/>
    </source>
</evidence>
<comment type="subcellular location">
    <subcellularLocation>
        <location evidence="7">Cytoplasm</location>
    </subcellularLocation>
</comment>
<feature type="binding site" evidence="7">
    <location>
        <position position="116"/>
    </location>
    <ligand>
        <name>tRNA</name>
        <dbReference type="ChEBI" id="CHEBI:17843"/>
    </ligand>
</feature>
<evidence type="ECO:0000313" key="11">
    <source>
        <dbReference type="Proteomes" id="UP000199266"/>
    </source>
</evidence>
<name>A0A1H3DQ98_9BACT</name>
<comment type="catalytic activity">
    <reaction evidence="7 8">
        <text>an N-acyl-L-alpha-aminoacyl-tRNA + H2O = an N-acyl-L-amino acid + a tRNA + H(+)</text>
        <dbReference type="Rhea" id="RHEA:54448"/>
        <dbReference type="Rhea" id="RHEA-COMP:10123"/>
        <dbReference type="Rhea" id="RHEA-COMP:13883"/>
        <dbReference type="ChEBI" id="CHEBI:15377"/>
        <dbReference type="ChEBI" id="CHEBI:15378"/>
        <dbReference type="ChEBI" id="CHEBI:59874"/>
        <dbReference type="ChEBI" id="CHEBI:78442"/>
        <dbReference type="ChEBI" id="CHEBI:138191"/>
        <dbReference type="EC" id="3.1.1.29"/>
    </reaction>
</comment>
<dbReference type="EC" id="3.1.1.29" evidence="1 7"/>
<dbReference type="AlphaFoldDB" id="A0A1H3DQ98"/>
<dbReference type="HAMAP" id="MF_00083">
    <property type="entry name" value="Pept_tRNA_hydro_bact"/>
    <property type="match status" value="1"/>
</dbReference>
<evidence type="ECO:0000256" key="7">
    <source>
        <dbReference type="HAMAP-Rule" id="MF_00083"/>
    </source>
</evidence>
<dbReference type="EMBL" id="FNPD01000001">
    <property type="protein sequence ID" value="SDX68595.1"/>
    <property type="molecule type" value="Genomic_DNA"/>
</dbReference>
<dbReference type="GO" id="GO:0000049">
    <property type="term" value="F:tRNA binding"/>
    <property type="evidence" value="ECO:0007669"/>
    <property type="project" value="UniProtKB-UniRule"/>
</dbReference>
<dbReference type="SUPFAM" id="SSF53178">
    <property type="entry name" value="Peptidyl-tRNA hydrolase-like"/>
    <property type="match status" value="1"/>
</dbReference>
<dbReference type="InterPro" id="IPR001328">
    <property type="entry name" value="Pept_tRNA_hydro"/>
</dbReference>
<evidence type="ECO:0000256" key="8">
    <source>
        <dbReference type="RuleBase" id="RU000673"/>
    </source>
</evidence>
<dbReference type="Proteomes" id="UP000199266">
    <property type="component" value="Unassembled WGS sequence"/>
</dbReference>
<dbReference type="PANTHER" id="PTHR17224">
    <property type="entry name" value="PEPTIDYL-TRNA HYDROLASE"/>
    <property type="match status" value="1"/>
</dbReference>
<dbReference type="GO" id="GO:0006515">
    <property type="term" value="P:protein quality control for misfolded or incompletely synthesized proteins"/>
    <property type="evidence" value="ECO:0007669"/>
    <property type="project" value="UniProtKB-UniRule"/>
</dbReference>
<accession>A0A1H3DQ98</accession>
<feature type="binding site" evidence="7">
    <location>
        <position position="16"/>
    </location>
    <ligand>
        <name>tRNA</name>
        <dbReference type="ChEBI" id="CHEBI:17843"/>
    </ligand>
</feature>